<feature type="compositionally biased region" description="Pro residues" evidence="1">
    <location>
        <begin position="7"/>
        <end position="22"/>
    </location>
</feature>
<feature type="compositionally biased region" description="Low complexity" evidence="1">
    <location>
        <begin position="23"/>
        <end position="32"/>
    </location>
</feature>
<name>A0A840BIA3_9RHOO</name>
<reference evidence="2 3" key="1">
    <citation type="submission" date="2020-08" db="EMBL/GenBank/DDBJ databases">
        <title>Genomic Encyclopedia of Type Strains, Phase IV (KMG-IV): sequencing the most valuable type-strain genomes for metagenomic binning, comparative biology and taxonomic classification.</title>
        <authorList>
            <person name="Goeker M."/>
        </authorList>
    </citation>
    <scope>NUCLEOTIDE SEQUENCE [LARGE SCALE GENOMIC DNA]</scope>
    <source>
        <strain evidence="2 3">DSM 106739</strain>
    </source>
</reference>
<gene>
    <name evidence="2" type="ORF">GGR36_002627</name>
</gene>
<accession>A0A840BIA3</accession>
<organism evidence="2 3">
    <name type="scientific">Niveibacterium umoris</name>
    <dbReference type="NCBI Taxonomy" id="1193620"/>
    <lineage>
        <taxon>Bacteria</taxon>
        <taxon>Pseudomonadati</taxon>
        <taxon>Pseudomonadota</taxon>
        <taxon>Betaproteobacteria</taxon>
        <taxon>Rhodocyclales</taxon>
        <taxon>Rhodocyclaceae</taxon>
        <taxon>Niveibacterium</taxon>
    </lineage>
</organism>
<dbReference type="AlphaFoldDB" id="A0A840BIA3"/>
<dbReference type="Proteomes" id="UP000561045">
    <property type="component" value="Unassembled WGS sequence"/>
</dbReference>
<evidence type="ECO:0000256" key="1">
    <source>
        <dbReference type="SAM" id="MobiDB-lite"/>
    </source>
</evidence>
<evidence type="ECO:0000313" key="3">
    <source>
        <dbReference type="Proteomes" id="UP000561045"/>
    </source>
</evidence>
<proteinExistence type="predicted"/>
<feature type="compositionally biased region" description="Basic and acidic residues" evidence="1">
    <location>
        <begin position="49"/>
        <end position="67"/>
    </location>
</feature>
<sequence length="163" mass="16599">MAGCATPEPPPPPAPEPPPAAAPAPISSVEPVAPAPKPAPAKPAKTKPKKGDKAGDKVAEKAAEKPADVAAVRSADAGEPVAPPEPVAKAEPEIRGPAWLSKCATKRFDGGAILCDADALLASPSGTIKVYTRDPNLAGPVASGGRIEYRPGLPRRYRLFVLP</sequence>
<dbReference type="RefSeq" id="WP_183635174.1">
    <property type="nucleotide sequence ID" value="NZ_BAABLE010000005.1"/>
</dbReference>
<keyword evidence="3" id="KW-1185">Reference proteome</keyword>
<evidence type="ECO:0000313" key="2">
    <source>
        <dbReference type="EMBL" id="MBB4013281.1"/>
    </source>
</evidence>
<protein>
    <submittedName>
        <fullName evidence="2">Uncharacterized protein</fullName>
    </submittedName>
</protein>
<feature type="region of interest" description="Disordered" evidence="1">
    <location>
        <begin position="1"/>
        <end position="93"/>
    </location>
</feature>
<comment type="caution">
    <text evidence="2">The sequence shown here is derived from an EMBL/GenBank/DDBJ whole genome shotgun (WGS) entry which is preliminary data.</text>
</comment>
<dbReference type="EMBL" id="JACIET010000002">
    <property type="protein sequence ID" value="MBB4013281.1"/>
    <property type="molecule type" value="Genomic_DNA"/>
</dbReference>